<evidence type="ECO:0000313" key="5">
    <source>
        <dbReference type="RefSeq" id="XP_028135586.1"/>
    </source>
</evidence>
<feature type="domain" description="Major facilitator superfamily (MFS) profile" evidence="4">
    <location>
        <begin position="35"/>
        <end position="512"/>
    </location>
</feature>
<feature type="transmembrane region" description="Helical" evidence="3">
    <location>
        <begin position="371"/>
        <end position="390"/>
    </location>
</feature>
<dbReference type="InterPro" id="IPR011701">
    <property type="entry name" value="MFS"/>
</dbReference>
<evidence type="ECO:0000256" key="3">
    <source>
        <dbReference type="SAM" id="Phobius"/>
    </source>
</evidence>
<dbReference type="GO" id="GO:0016020">
    <property type="term" value="C:membrane"/>
    <property type="evidence" value="ECO:0007669"/>
    <property type="project" value="UniProtKB-SubCell"/>
</dbReference>
<keyword evidence="3" id="KW-1133">Transmembrane helix</keyword>
<gene>
    <name evidence="5" type="primary">LOC114330446</name>
</gene>
<feature type="transmembrane region" description="Helical" evidence="3">
    <location>
        <begin position="162"/>
        <end position="181"/>
    </location>
</feature>
<dbReference type="PANTHER" id="PTHR11360:SF286">
    <property type="entry name" value="GH22266P"/>
    <property type="match status" value="1"/>
</dbReference>
<evidence type="ECO:0000259" key="4">
    <source>
        <dbReference type="PROSITE" id="PS50850"/>
    </source>
</evidence>
<feature type="region of interest" description="Disordered" evidence="2">
    <location>
        <begin position="1"/>
        <end position="29"/>
    </location>
</feature>
<keyword evidence="3" id="KW-0812">Transmembrane</keyword>
<sequence length="536" mass="57665">MMTGDRGVSETTKCEPQQEESEHEDSLPAPPDGGYGWVIVFASFICNMMVDGVTYCFGIFLPDLVTHYGSTEAKVAWVGSILAGTTMCTGPIVSAVTNKYGCRVSCMAGAVIAAASFALSVFSPSVEVLMLIYGAGGGIGFGLMYVPAVVCVGYYFESKRSLATGMAVCGSGFGTIVFAPFGRFLLVNYGWKGANIVLAVLCLTCTFFGFLMKPLEYKKPERTVTMVYQNGTANITDDMKKSYTSLGDLSASRHSLASKKSQALPPLARQDVLYAGSIRNLKEFQSQKSLHDFRQSMLSIPKHKSRYGGKALSGISKVFTELLDFSLMTDRVFIIIALSNVVGFMALYIPFDFLVEAAVKDGIDKSKASLLISFMGITNTVGRIVCGFVADFPKVNTLLVNNICMTVMTIAIGSAGFCHDYLSYSAMALINGCAMAGYISLTSILLVEFLGLEKLTSAFGLLILFRGAGALIGPPLHGIIINSSSYSYGFMAASGFFALSTILSFVIPIIQKSASKDKIIMHEDRMPVNRKIEEGV</sequence>
<evidence type="ECO:0000256" key="1">
    <source>
        <dbReference type="ARBA" id="ARBA00004141"/>
    </source>
</evidence>
<keyword evidence="3" id="KW-0472">Membrane</keyword>
<name>A0A6P7FI49_DIAVI</name>
<feature type="transmembrane region" description="Helical" evidence="3">
    <location>
        <begin position="75"/>
        <end position="97"/>
    </location>
</feature>
<dbReference type="InParanoid" id="A0A6P7FI49"/>
<feature type="transmembrane region" description="Helical" evidence="3">
    <location>
        <begin position="397"/>
        <end position="417"/>
    </location>
</feature>
<comment type="subcellular location">
    <subcellularLocation>
        <location evidence="1">Membrane</location>
        <topology evidence="1">Multi-pass membrane protein</topology>
    </subcellularLocation>
</comment>
<dbReference type="InterPro" id="IPR020846">
    <property type="entry name" value="MFS_dom"/>
</dbReference>
<feature type="transmembrane region" description="Helical" evidence="3">
    <location>
        <begin position="332"/>
        <end position="351"/>
    </location>
</feature>
<feature type="transmembrane region" description="Helical" evidence="3">
    <location>
        <begin position="35"/>
        <end position="60"/>
    </location>
</feature>
<dbReference type="SUPFAM" id="SSF103473">
    <property type="entry name" value="MFS general substrate transporter"/>
    <property type="match status" value="1"/>
</dbReference>
<organism evidence="5">
    <name type="scientific">Diabrotica virgifera virgifera</name>
    <name type="common">western corn rootworm</name>
    <dbReference type="NCBI Taxonomy" id="50390"/>
    <lineage>
        <taxon>Eukaryota</taxon>
        <taxon>Metazoa</taxon>
        <taxon>Ecdysozoa</taxon>
        <taxon>Arthropoda</taxon>
        <taxon>Hexapoda</taxon>
        <taxon>Insecta</taxon>
        <taxon>Pterygota</taxon>
        <taxon>Neoptera</taxon>
        <taxon>Endopterygota</taxon>
        <taxon>Coleoptera</taxon>
        <taxon>Polyphaga</taxon>
        <taxon>Cucujiformia</taxon>
        <taxon>Chrysomeloidea</taxon>
        <taxon>Chrysomelidae</taxon>
        <taxon>Galerucinae</taxon>
        <taxon>Diabroticina</taxon>
        <taxon>Diabroticites</taxon>
        <taxon>Diabrotica</taxon>
    </lineage>
</organism>
<dbReference type="PANTHER" id="PTHR11360">
    <property type="entry name" value="MONOCARBOXYLATE TRANSPORTER"/>
    <property type="match status" value="1"/>
</dbReference>
<dbReference type="InterPro" id="IPR036259">
    <property type="entry name" value="MFS_trans_sf"/>
</dbReference>
<feature type="transmembrane region" description="Helical" evidence="3">
    <location>
        <begin position="459"/>
        <end position="480"/>
    </location>
</feature>
<dbReference type="CDD" id="cd17352">
    <property type="entry name" value="MFS_MCT_SLC16"/>
    <property type="match status" value="1"/>
</dbReference>
<dbReference type="AlphaFoldDB" id="A0A6P7FI49"/>
<feature type="transmembrane region" description="Helical" evidence="3">
    <location>
        <begin position="423"/>
        <end position="447"/>
    </location>
</feature>
<feature type="transmembrane region" description="Helical" evidence="3">
    <location>
        <begin position="486"/>
        <end position="510"/>
    </location>
</feature>
<dbReference type="PROSITE" id="PS50850">
    <property type="entry name" value="MFS"/>
    <property type="match status" value="1"/>
</dbReference>
<dbReference type="Pfam" id="PF07690">
    <property type="entry name" value="MFS_1"/>
    <property type="match status" value="1"/>
</dbReference>
<feature type="transmembrane region" description="Helical" evidence="3">
    <location>
        <begin position="193"/>
        <end position="212"/>
    </location>
</feature>
<protein>
    <submittedName>
        <fullName evidence="5">Monocarboxylate transporter 14-like isoform X1</fullName>
    </submittedName>
</protein>
<accession>A0A6P7FI49</accession>
<dbReference type="RefSeq" id="XP_028135586.1">
    <property type="nucleotide sequence ID" value="XM_028279785.1"/>
</dbReference>
<dbReference type="GO" id="GO:0008028">
    <property type="term" value="F:monocarboxylic acid transmembrane transporter activity"/>
    <property type="evidence" value="ECO:0007669"/>
    <property type="project" value="TreeGrafter"/>
</dbReference>
<feature type="transmembrane region" description="Helical" evidence="3">
    <location>
        <begin position="128"/>
        <end position="155"/>
    </location>
</feature>
<evidence type="ECO:0000256" key="2">
    <source>
        <dbReference type="SAM" id="MobiDB-lite"/>
    </source>
</evidence>
<proteinExistence type="predicted"/>
<reference evidence="5" key="1">
    <citation type="submission" date="2025-08" db="UniProtKB">
        <authorList>
            <consortium name="RefSeq"/>
        </authorList>
    </citation>
    <scope>IDENTIFICATION</scope>
    <source>
        <tissue evidence="5">Whole insect</tissue>
    </source>
</reference>
<feature type="transmembrane region" description="Helical" evidence="3">
    <location>
        <begin position="104"/>
        <end position="122"/>
    </location>
</feature>
<dbReference type="InterPro" id="IPR050327">
    <property type="entry name" value="Proton-linked_MCT"/>
</dbReference>
<dbReference type="Gene3D" id="1.20.1250.20">
    <property type="entry name" value="MFS general substrate transporter like domains"/>
    <property type="match status" value="2"/>
</dbReference>